<evidence type="ECO:0000313" key="3">
    <source>
        <dbReference type="EMBL" id="CAD6247921.1"/>
    </source>
</evidence>
<keyword evidence="1" id="KW-0812">Transmembrane</keyword>
<comment type="caution">
    <text evidence="3">The sequence shown here is derived from an EMBL/GenBank/DDBJ whole genome shotgun (WGS) entry which is preliminary data.</text>
</comment>
<dbReference type="Proteomes" id="UP000604825">
    <property type="component" value="Unassembled WGS sequence"/>
</dbReference>
<reference evidence="3" key="1">
    <citation type="submission" date="2020-10" db="EMBL/GenBank/DDBJ databases">
        <authorList>
            <person name="Han B."/>
            <person name="Lu T."/>
            <person name="Zhao Q."/>
            <person name="Huang X."/>
            <person name="Zhao Y."/>
        </authorList>
    </citation>
    <scope>NUCLEOTIDE SEQUENCE</scope>
</reference>
<evidence type="ECO:0000256" key="2">
    <source>
        <dbReference type="SAM" id="SignalP"/>
    </source>
</evidence>
<dbReference type="EMBL" id="CAJGYO010000007">
    <property type="protein sequence ID" value="CAD6247921.1"/>
    <property type="molecule type" value="Genomic_DNA"/>
</dbReference>
<name>A0A811PWH4_9POAL</name>
<proteinExistence type="predicted"/>
<feature type="signal peptide" evidence="2">
    <location>
        <begin position="1"/>
        <end position="23"/>
    </location>
</feature>
<feature type="chain" id="PRO_5032718281" description="Zinc finger GRF-type domain-containing protein" evidence="2">
    <location>
        <begin position="24"/>
        <end position="218"/>
    </location>
</feature>
<keyword evidence="1" id="KW-1133">Transmembrane helix</keyword>
<keyword evidence="4" id="KW-1185">Reference proteome</keyword>
<organism evidence="3 4">
    <name type="scientific">Miscanthus lutarioriparius</name>
    <dbReference type="NCBI Taxonomy" id="422564"/>
    <lineage>
        <taxon>Eukaryota</taxon>
        <taxon>Viridiplantae</taxon>
        <taxon>Streptophyta</taxon>
        <taxon>Embryophyta</taxon>
        <taxon>Tracheophyta</taxon>
        <taxon>Spermatophyta</taxon>
        <taxon>Magnoliopsida</taxon>
        <taxon>Liliopsida</taxon>
        <taxon>Poales</taxon>
        <taxon>Poaceae</taxon>
        <taxon>PACMAD clade</taxon>
        <taxon>Panicoideae</taxon>
        <taxon>Andropogonodae</taxon>
        <taxon>Andropogoneae</taxon>
        <taxon>Saccharinae</taxon>
        <taxon>Miscanthus</taxon>
    </lineage>
</organism>
<gene>
    <name evidence="3" type="ORF">NCGR_LOCUS32095</name>
</gene>
<sequence length="218" mass="23680">MAPSSPSLFFFLLLIALLSIRCAIPNQFLVYQSGLMSQASSSTTRTRRSSAARVALQPAPLVVAAAAPLPTAIDLETLIDDVSGLPLIMCPDCKDVRVFAANTTQSGLNFGKRYFKCPRKNYQNGTCARYWFEEEYVVFLLDNGYLPSAASIIAPASTTEVPELVGKIDSLEQSLNKVKEMVSKNREGMGSCICLVCGCLNVTFLVLAILLVVIVMLK</sequence>
<evidence type="ECO:0000313" key="4">
    <source>
        <dbReference type="Proteomes" id="UP000604825"/>
    </source>
</evidence>
<feature type="transmembrane region" description="Helical" evidence="1">
    <location>
        <begin position="188"/>
        <end position="217"/>
    </location>
</feature>
<keyword evidence="2" id="KW-0732">Signal</keyword>
<evidence type="ECO:0008006" key="5">
    <source>
        <dbReference type="Google" id="ProtNLM"/>
    </source>
</evidence>
<protein>
    <recommendedName>
        <fullName evidence="5">Zinc finger GRF-type domain-containing protein</fullName>
    </recommendedName>
</protein>
<evidence type="ECO:0000256" key="1">
    <source>
        <dbReference type="SAM" id="Phobius"/>
    </source>
</evidence>
<dbReference type="AlphaFoldDB" id="A0A811PWH4"/>
<accession>A0A811PWH4</accession>
<keyword evidence="1" id="KW-0472">Membrane</keyword>